<dbReference type="GO" id="GO:0004180">
    <property type="term" value="F:carboxypeptidase activity"/>
    <property type="evidence" value="ECO:0007669"/>
    <property type="project" value="UniProtKB-KW"/>
</dbReference>
<dbReference type="Gene3D" id="3.40.710.10">
    <property type="entry name" value="DD-peptidase/beta-lactamase superfamily"/>
    <property type="match status" value="1"/>
</dbReference>
<keyword evidence="7 18" id="KW-0812">Transmembrane</keyword>
<feature type="domain" description="Glycosyl transferase family 51" evidence="20">
    <location>
        <begin position="71"/>
        <end position="243"/>
    </location>
</feature>
<dbReference type="EMBL" id="BEHT01000028">
    <property type="protein sequence ID" value="GBC99465.1"/>
    <property type="molecule type" value="Genomic_DNA"/>
</dbReference>
<dbReference type="AlphaFoldDB" id="A0A2H5XE68"/>
<dbReference type="PANTHER" id="PTHR32282">
    <property type="entry name" value="BINDING PROTEIN TRANSPEPTIDASE, PUTATIVE-RELATED"/>
    <property type="match status" value="1"/>
</dbReference>
<accession>A0A2H5XE68</accession>
<keyword evidence="4" id="KW-0645">Protease</keyword>
<keyword evidence="13" id="KW-0511">Multifunctional enzyme</keyword>
<evidence type="ECO:0000313" key="22">
    <source>
        <dbReference type="Proteomes" id="UP000236173"/>
    </source>
</evidence>
<evidence type="ECO:0000259" key="19">
    <source>
        <dbReference type="Pfam" id="PF00905"/>
    </source>
</evidence>
<evidence type="ECO:0000256" key="16">
    <source>
        <dbReference type="ARBA" id="ARBA00049902"/>
    </source>
</evidence>
<name>A0A2H5XE68_9BACT</name>
<dbReference type="GO" id="GO:0008658">
    <property type="term" value="F:penicillin binding"/>
    <property type="evidence" value="ECO:0007669"/>
    <property type="project" value="InterPro"/>
</dbReference>
<dbReference type="InterPro" id="IPR050396">
    <property type="entry name" value="Glycosyltr_51/Transpeptidase"/>
</dbReference>
<dbReference type="GO" id="GO:0006508">
    <property type="term" value="P:proteolysis"/>
    <property type="evidence" value="ECO:0007669"/>
    <property type="project" value="UniProtKB-KW"/>
</dbReference>
<comment type="subcellular location">
    <subcellularLocation>
        <location evidence="1">Membrane</location>
    </subcellularLocation>
</comment>
<organism evidence="21 22">
    <name type="scientific">Candidatus Fervidibacter japonicus</name>
    <dbReference type="NCBI Taxonomy" id="2035412"/>
    <lineage>
        <taxon>Bacteria</taxon>
        <taxon>Candidatus Fervidibacterota</taxon>
        <taxon>Candidatus Fervidibacter</taxon>
    </lineage>
</organism>
<dbReference type="GO" id="GO:0009252">
    <property type="term" value="P:peptidoglycan biosynthetic process"/>
    <property type="evidence" value="ECO:0007669"/>
    <property type="project" value="UniProtKB-KW"/>
</dbReference>
<dbReference type="InterPro" id="IPR001264">
    <property type="entry name" value="Glyco_trans_51"/>
</dbReference>
<evidence type="ECO:0000256" key="13">
    <source>
        <dbReference type="ARBA" id="ARBA00023268"/>
    </source>
</evidence>
<evidence type="ECO:0000256" key="18">
    <source>
        <dbReference type="SAM" id="Phobius"/>
    </source>
</evidence>
<dbReference type="PROSITE" id="PS51257">
    <property type="entry name" value="PROKAR_LIPOPROTEIN"/>
    <property type="match status" value="1"/>
</dbReference>
<dbReference type="Proteomes" id="UP000236173">
    <property type="component" value="Unassembled WGS sequence"/>
</dbReference>
<dbReference type="Pfam" id="PF00905">
    <property type="entry name" value="Transpeptidase"/>
    <property type="match status" value="1"/>
</dbReference>
<evidence type="ECO:0000256" key="15">
    <source>
        <dbReference type="ARBA" id="ARBA00044770"/>
    </source>
</evidence>
<keyword evidence="11 18" id="KW-1133">Transmembrane helix</keyword>
<evidence type="ECO:0000256" key="17">
    <source>
        <dbReference type="SAM" id="MobiDB-lite"/>
    </source>
</evidence>
<evidence type="ECO:0000256" key="3">
    <source>
        <dbReference type="ARBA" id="ARBA00022645"/>
    </source>
</evidence>
<evidence type="ECO:0000313" key="21">
    <source>
        <dbReference type="EMBL" id="GBC99465.1"/>
    </source>
</evidence>
<keyword evidence="14" id="KW-0961">Cell wall biogenesis/degradation</keyword>
<feature type="domain" description="Penicillin-binding protein transpeptidase" evidence="19">
    <location>
        <begin position="337"/>
        <end position="617"/>
    </location>
</feature>
<dbReference type="GO" id="GO:0008360">
    <property type="term" value="P:regulation of cell shape"/>
    <property type="evidence" value="ECO:0007669"/>
    <property type="project" value="UniProtKB-KW"/>
</dbReference>
<dbReference type="InterPro" id="IPR023346">
    <property type="entry name" value="Lysozyme-like_dom_sf"/>
</dbReference>
<evidence type="ECO:0000256" key="2">
    <source>
        <dbReference type="ARBA" id="ARBA00004752"/>
    </source>
</evidence>
<evidence type="ECO:0000256" key="5">
    <source>
        <dbReference type="ARBA" id="ARBA00022676"/>
    </source>
</evidence>
<dbReference type="GO" id="GO:0071555">
    <property type="term" value="P:cell wall organization"/>
    <property type="evidence" value="ECO:0007669"/>
    <property type="project" value="UniProtKB-KW"/>
</dbReference>
<comment type="caution">
    <text evidence="21">The sequence shown here is derived from an EMBL/GenBank/DDBJ whole genome shotgun (WGS) entry which is preliminary data.</text>
</comment>
<gene>
    <name evidence="21" type="primary">pbpG</name>
    <name evidence="21" type="ORF">HRbin17_01989</name>
</gene>
<evidence type="ECO:0000256" key="14">
    <source>
        <dbReference type="ARBA" id="ARBA00023316"/>
    </source>
</evidence>
<evidence type="ECO:0000256" key="1">
    <source>
        <dbReference type="ARBA" id="ARBA00004370"/>
    </source>
</evidence>
<evidence type="ECO:0000256" key="6">
    <source>
        <dbReference type="ARBA" id="ARBA00022679"/>
    </source>
</evidence>
<evidence type="ECO:0000256" key="9">
    <source>
        <dbReference type="ARBA" id="ARBA00022960"/>
    </source>
</evidence>
<evidence type="ECO:0000259" key="20">
    <source>
        <dbReference type="Pfam" id="PF00912"/>
    </source>
</evidence>
<dbReference type="NCBIfam" id="TIGR02074">
    <property type="entry name" value="PBP_1a_fam"/>
    <property type="match status" value="1"/>
</dbReference>
<keyword evidence="10" id="KW-0573">Peptidoglycan synthesis</keyword>
<evidence type="ECO:0000256" key="10">
    <source>
        <dbReference type="ARBA" id="ARBA00022984"/>
    </source>
</evidence>
<comment type="catalytic activity">
    <reaction evidence="16">
        <text>[GlcNAc-(1-&gt;4)-Mur2Ac(oyl-L-Ala-gamma-D-Glu-L-Lys-D-Ala-D-Ala)](n)-di-trans,octa-cis-undecaprenyl diphosphate + beta-D-GlcNAc-(1-&gt;4)-Mur2Ac(oyl-L-Ala-gamma-D-Glu-L-Lys-D-Ala-D-Ala)-di-trans,octa-cis-undecaprenyl diphosphate = [GlcNAc-(1-&gt;4)-Mur2Ac(oyl-L-Ala-gamma-D-Glu-L-Lys-D-Ala-D-Ala)](n+1)-di-trans,octa-cis-undecaprenyl diphosphate + di-trans,octa-cis-undecaprenyl diphosphate + H(+)</text>
        <dbReference type="Rhea" id="RHEA:23708"/>
        <dbReference type="Rhea" id="RHEA-COMP:9602"/>
        <dbReference type="Rhea" id="RHEA-COMP:9603"/>
        <dbReference type="ChEBI" id="CHEBI:15378"/>
        <dbReference type="ChEBI" id="CHEBI:58405"/>
        <dbReference type="ChEBI" id="CHEBI:60033"/>
        <dbReference type="ChEBI" id="CHEBI:78435"/>
        <dbReference type="EC" id="2.4.99.28"/>
    </reaction>
</comment>
<evidence type="ECO:0000256" key="7">
    <source>
        <dbReference type="ARBA" id="ARBA00022692"/>
    </source>
</evidence>
<dbReference type="PANTHER" id="PTHR32282:SF33">
    <property type="entry name" value="PEPTIDOGLYCAN GLYCOSYLTRANSFERASE"/>
    <property type="match status" value="1"/>
</dbReference>
<dbReference type="Gene3D" id="1.10.3810.10">
    <property type="entry name" value="Biosynthetic peptidoglycan transglycosylase-like"/>
    <property type="match status" value="1"/>
</dbReference>
<keyword evidence="9" id="KW-0133">Cell shape</keyword>
<dbReference type="InterPro" id="IPR012338">
    <property type="entry name" value="Beta-lactam/transpept-like"/>
</dbReference>
<keyword evidence="8" id="KW-0378">Hydrolase</keyword>
<keyword evidence="3" id="KW-0121">Carboxypeptidase</keyword>
<dbReference type="GO" id="GO:0030288">
    <property type="term" value="C:outer membrane-bounded periplasmic space"/>
    <property type="evidence" value="ECO:0007669"/>
    <property type="project" value="TreeGrafter"/>
</dbReference>
<dbReference type="GO" id="GO:0008955">
    <property type="term" value="F:peptidoglycan glycosyltransferase activity"/>
    <property type="evidence" value="ECO:0007669"/>
    <property type="project" value="UniProtKB-EC"/>
</dbReference>
<evidence type="ECO:0000256" key="11">
    <source>
        <dbReference type="ARBA" id="ARBA00022989"/>
    </source>
</evidence>
<evidence type="ECO:0000256" key="12">
    <source>
        <dbReference type="ARBA" id="ARBA00023136"/>
    </source>
</evidence>
<proteinExistence type="predicted"/>
<evidence type="ECO:0000256" key="4">
    <source>
        <dbReference type="ARBA" id="ARBA00022670"/>
    </source>
</evidence>
<dbReference type="InterPro" id="IPR036950">
    <property type="entry name" value="PBP_transglycosylase"/>
</dbReference>
<reference evidence="22" key="1">
    <citation type="submission" date="2017-09" db="EMBL/GenBank/DDBJ databases">
        <title>Metaegenomics of thermophilic ammonia-oxidizing enrichment culture.</title>
        <authorList>
            <person name="Kato S."/>
            <person name="Suzuki K."/>
        </authorList>
    </citation>
    <scope>NUCLEOTIDE SEQUENCE [LARGE SCALE GENOMIC DNA]</scope>
</reference>
<dbReference type="SUPFAM" id="SSF56601">
    <property type="entry name" value="beta-lactamase/transpeptidase-like"/>
    <property type="match status" value="1"/>
</dbReference>
<dbReference type="EC" id="2.4.99.28" evidence="15"/>
<feature type="region of interest" description="Disordered" evidence="17">
    <location>
        <begin position="733"/>
        <end position="755"/>
    </location>
</feature>
<keyword evidence="6" id="KW-0808">Transferase</keyword>
<keyword evidence="5" id="KW-0328">Glycosyltransferase</keyword>
<evidence type="ECO:0000256" key="8">
    <source>
        <dbReference type="ARBA" id="ARBA00022801"/>
    </source>
</evidence>
<dbReference type="GO" id="GO:0016020">
    <property type="term" value="C:membrane"/>
    <property type="evidence" value="ECO:0007669"/>
    <property type="project" value="UniProtKB-SubCell"/>
</dbReference>
<dbReference type="FunFam" id="1.10.3810.10:FF:000003">
    <property type="entry name" value="Penicillin-binding protein 1a"/>
    <property type="match status" value="1"/>
</dbReference>
<dbReference type="SUPFAM" id="SSF53955">
    <property type="entry name" value="Lysozyme-like"/>
    <property type="match status" value="1"/>
</dbReference>
<dbReference type="InterPro" id="IPR001460">
    <property type="entry name" value="PCN-bd_Tpept"/>
</dbReference>
<protein>
    <recommendedName>
        <fullName evidence="15">peptidoglycan glycosyltransferase</fullName>
        <ecNumber evidence="15">2.4.99.28</ecNumber>
    </recommendedName>
</protein>
<keyword evidence="12 18" id="KW-0472">Membrane</keyword>
<feature type="transmembrane region" description="Helical" evidence="18">
    <location>
        <begin position="20"/>
        <end position="44"/>
    </location>
</feature>
<dbReference type="Pfam" id="PF00912">
    <property type="entry name" value="Transgly"/>
    <property type="match status" value="1"/>
</dbReference>
<sequence>MGRKTVSRRASASSLKWLQWFVLGSLLACLFAVGGIAALVAWLGRDLPDLNDVSKLRLSQATHIYSADGVLLGTIMSVYRKWVPLEKIPKPLQWATIVAEDRKFYTHPGVDPKGIVRAVWECLKARRYVQGGSTITMQLARNLYLSSEKTIRRKLKELLLAIKLERQFSKEELLELYLNTVCYGHGAYGVQAAAELYFGKDVSELTLPQAALLAALPKRPADLSPFTNPKAAKARRDYILDGMAEEGYITRAEAETAKRVPVTKGLRPAPMWATPPPKAFHFVEFVRRELIRRFGSDVVERGGLKVYTSLNYQLQREVEQIAERYLRAYRPLGVDQMAFVLIHIPTGRIVAMYGGRPYRTDPRTGRRVLDHFNRATQAYRQPGSSFKPYVYAAALEMGFRPESLFSDTPIAFPLGNGRQWKPKNYDGRYGRTMTLLKALATSNNVIAVKLIRAVGVDKTIEVAQRMGIRFPSDPRRASYALALGAIGVTVLDHTAALASVATGGVRVTPVAITRIYDNEGNLMFAARPETRQVLAPEVARQLLRMLIAVVTEGTGRRARIEGYQVAGKTGTSEQIKDVWFVGFTPTIACGVWVGNERNRPLRAGSGGTLCAPVFRDLVTAALTHYPGERSFRWAEQSNGRAQEDTAGEATAEHEGSVVVTVCAQTGLRATQYCPVTHPERFPANQVPRRTCPLHTEPQQPVLICTVSGQLATPFCPTQAVVTRSFPQSQIPKEACAVHASETPSPSPSPTKDVPE</sequence>
<comment type="pathway">
    <text evidence="2">Cell wall biogenesis; peptidoglycan biosynthesis.</text>
</comment>